<dbReference type="RefSeq" id="WP_112193840.1">
    <property type="nucleotide sequence ID" value="NZ_CABIVU010000130.1"/>
</dbReference>
<evidence type="ECO:0000313" key="1">
    <source>
        <dbReference type="EMBL" id="AWZ39026.1"/>
    </source>
</evidence>
<reference evidence="3 4" key="1">
    <citation type="submission" date="2017-09" db="EMBL/GenBank/DDBJ databases">
        <title>Predominant Lactobacillus spp. isolated from feces of mice subjected to short-term calorie restriction.</title>
        <authorList>
            <person name="Zhang C."/>
            <person name="Zhao L."/>
            <person name="Pan F."/>
        </authorList>
    </citation>
    <scope>NUCLEOTIDE SEQUENCE [LARGE SCALE GENOMIC DNA]</scope>
    <source>
        <strain evidence="2 3">CR141</strain>
        <strain evidence="1 4">CR147</strain>
    </source>
</reference>
<dbReference type="GeneID" id="48467260"/>
<dbReference type="Proteomes" id="UP000250153">
    <property type="component" value="Chromosome"/>
</dbReference>
<protein>
    <submittedName>
        <fullName evidence="1">Uncharacterized protein</fullName>
    </submittedName>
</protein>
<dbReference type="AlphaFoldDB" id="A0AAD0L0W8"/>
<sequence>MDYPKTASLWTSYKNSDLRAFFKSNFFRTYVKEVVEKHGIAEDDNLPYIIRLQLADDMQKLGLIPFTALEDAYSEERELEELNRFAQLYKF</sequence>
<evidence type="ECO:0000313" key="2">
    <source>
        <dbReference type="EMBL" id="AWZ39996.1"/>
    </source>
</evidence>
<accession>A0AAD0L0W8</accession>
<name>A0AAD0L0W8_9LACO</name>
<evidence type="ECO:0000313" key="3">
    <source>
        <dbReference type="Proteomes" id="UP000250143"/>
    </source>
</evidence>
<organism evidence="1 4">
    <name type="scientific">Ligilactobacillus murinus</name>
    <dbReference type="NCBI Taxonomy" id="1622"/>
    <lineage>
        <taxon>Bacteria</taxon>
        <taxon>Bacillati</taxon>
        <taxon>Bacillota</taxon>
        <taxon>Bacilli</taxon>
        <taxon>Lactobacillales</taxon>
        <taxon>Lactobacillaceae</taxon>
        <taxon>Ligilactobacillus</taxon>
    </lineage>
</organism>
<keyword evidence="3" id="KW-1185">Reference proteome</keyword>
<evidence type="ECO:0000313" key="4">
    <source>
        <dbReference type="Proteomes" id="UP000250153"/>
    </source>
</evidence>
<dbReference type="EMBL" id="CP023565">
    <property type="protein sequence ID" value="AWZ39026.1"/>
    <property type="molecule type" value="Genomic_DNA"/>
</dbReference>
<dbReference type="Proteomes" id="UP000250143">
    <property type="component" value="Chromosome"/>
</dbReference>
<dbReference type="EMBL" id="CP023566">
    <property type="protein sequence ID" value="AWZ39996.1"/>
    <property type="molecule type" value="Genomic_DNA"/>
</dbReference>
<gene>
    <name evidence="2" type="ORF">CPQ89_02545</name>
    <name evidence="1" type="ORF">CPS94_08880</name>
</gene>
<proteinExistence type="predicted"/>
<dbReference type="KEGG" id="lmur:CPS94_08880"/>